<feature type="binding site" evidence="3">
    <location>
        <position position="199"/>
    </location>
    <ligand>
        <name>a divalent metal cation</name>
        <dbReference type="ChEBI" id="CHEBI:60240"/>
        <label>1</label>
    </ligand>
</feature>
<name>A0A2S8NV20_9MOLU</name>
<dbReference type="PROSITE" id="PS01137">
    <property type="entry name" value="TATD_1"/>
    <property type="match status" value="1"/>
</dbReference>
<dbReference type="InterPro" id="IPR001130">
    <property type="entry name" value="TatD-like"/>
</dbReference>
<protein>
    <submittedName>
        <fullName evidence="4">TatD family deoxyribonuclease</fullName>
    </submittedName>
</protein>
<dbReference type="FunFam" id="3.20.20.140:FF:000005">
    <property type="entry name" value="TatD family hydrolase"/>
    <property type="match status" value="1"/>
</dbReference>
<dbReference type="InterPro" id="IPR032466">
    <property type="entry name" value="Metal_Hydrolase"/>
</dbReference>
<dbReference type="GO" id="GO:0046872">
    <property type="term" value="F:metal ion binding"/>
    <property type="evidence" value="ECO:0007669"/>
    <property type="project" value="UniProtKB-KW"/>
</dbReference>
<evidence type="ECO:0000313" key="4">
    <source>
        <dbReference type="EMBL" id="PQP79841.1"/>
    </source>
</evidence>
<gene>
    <name evidence="4" type="ORF">C6B37_00790</name>
</gene>
<feature type="binding site" evidence="3">
    <location>
        <position position="125"/>
    </location>
    <ligand>
        <name>a divalent metal cation</name>
        <dbReference type="ChEBI" id="CHEBI:60240"/>
        <label>2</label>
    </ligand>
</feature>
<feature type="binding site" evidence="3">
    <location>
        <position position="6"/>
    </location>
    <ligand>
        <name>a divalent metal cation</name>
        <dbReference type="ChEBI" id="CHEBI:60240"/>
        <label>1</label>
    </ligand>
</feature>
<dbReference type="Gene3D" id="3.20.20.140">
    <property type="entry name" value="Metal-dependent hydrolases"/>
    <property type="match status" value="1"/>
</dbReference>
<dbReference type="InterPro" id="IPR018228">
    <property type="entry name" value="DNase_TatD-rel_CS"/>
</dbReference>
<keyword evidence="2" id="KW-0378">Hydrolase</keyword>
<dbReference type="Pfam" id="PF01026">
    <property type="entry name" value="TatD_DNase"/>
    <property type="match status" value="1"/>
</dbReference>
<dbReference type="GO" id="GO:0016788">
    <property type="term" value="F:hydrolase activity, acting on ester bonds"/>
    <property type="evidence" value="ECO:0007669"/>
    <property type="project" value="InterPro"/>
</dbReference>
<keyword evidence="5" id="KW-1185">Reference proteome</keyword>
<dbReference type="NCBIfam" id="TIGR00010">
    <property type="entry name" value="YchF/TatD family DNA exonuclease"/>
    <property type="match status" value="1"/>
</dbReference>
<evidence type="ECO:0000256" key="2">
    <source>
        <dbReference type="ARBA" id="ARBA00022801"/>
    </source>
</evidence>
<proteinExistence type="predicted"/>
<evidence type="ECO:0000256" key="1">
    <source>
        <dbReference type="ARBA" id="ARBA00022723"/>
    </source>
</evidence>
<dbReference type="InterPro" id="IPR015991">
    <property type="entry name" value="TatD/YcfH-like"/>
</dbReference>
<evidence type="ECO:0000313" key="5">
    <source>
        <dbReference type="Proteomes" id="UP000238672"/>
    </source>
</evidence>
<accession>A0A2S8NV20</accession>
<dbReference type="PANTHER" id="PTHR46124:SF4">
    <property type="entry name" value="HYDROLASE TATD"/>
    <property type="match status" value="1"/>
</dbReference>
<dbReference type="Proteomes" id="UP000238672">
    <property type="component" value="Unassembled WGS sequence"/>
</dbReference>
<dbReference type="SUPFAM" id="SSF51556">
    <property type="entry name" value="Metallo-dependent hydrolases"/>
    <property type="match status" value="1"/>
</dbReference>
<dbReference type="PANTHER" id="PTHR46124">
    <property type="entry name" value="D-AMINOACYL-TRNA DEACYLASE"/>
    <property type="match status" value="1"/>
</dbReference>
<feature type="binding site" evidence="3">
    <location>
        <position position="149"/>
    </location>
    <ligand>
        <name>a divalent metal cation</name>
        <dbReference type="ChEBI" id="CHEBI:60240"/>
        <label>2</label>
    </ligand>
</feature>
<keyword evidence="1 3" id="KW-0479">Metal-binding</keyword>
<sequence length="253" mass="28731">MLIDTHTHLNLESFEKDLPDVINRATQNNVKYFIVPGLEHKTNEKAVELAIKNPFIKAAVGIHPCYWRNEDPFSIEQYLSLPQVVAVGEIGIDLYHEKDSLAVQKNNLQLQIQLALKYNLPIILHARSSFNEVYSMLKPYQHKLKGVFHCLTTHLQEAQKAVELGFYVGIGGIVTYENALEAHKIAQKIPLEQIFLETDSPFLTPFPIAKNKRNEPAFVKIVAEQIASLRNISLEEVALQTSQNAKKLFSLDF</sequence>
<feature type="binding site" evidence="3">
    <location>
        <position position="8"/>
    </location>
    <ligand>
        <name>a divalent metal cation</name>
        <dbReference type="ChEBI" id="CHEBI:60240"/>
        <label>1</label>
    </ligand>
</feature>
<comment type="caution">
    <text evidence="4">The sequence shown here is derived from an EMBL/GenBank/DDBJ whole genome shotgun (WGS) entry which is preliminary data.</text>
</comment>
<dbReference type="GO" id="GO:0005829">
    <property type="term" value="C:cytosol"/>
    <property type="evidence" value="ECO:0007669"/>
    <property type="project" value="TreeGrafter"/>
</dbReference>
<dbReference type="CDD" id="cd01310">
    <property type="entry name" value="TatD_DNAse"/>
    <property type="match status" value="1"/>
</dbReference>
<dbReference type="AlphaFoldDB" id="A0A2S8NV20"/>
<evidence type="ECO:0000256" key="3">
    <source>
        <dbReference type="PIRSR" id="PIRSR005902-1"/>
    </source>
</evidence>
<reference evidence="4 5" key="1">
    <citation type="submission" date="2018-02" db="EMBL/GenBank/DDBJ databases">
        <title>Metagenomics reveals mixed infection of spiroplasma and phytoplasma in chicory.</title>
        <authorList>
            <person name="Polano C."/>
            <person name="Moruzzi S."/>
            <person name="Ermacora P."/>
            <person name="Ferrini F."/>
            <person name="Martini M."/>
            <person name="Firrao G."/>
        </authorList>
    </citation>
    <scope>NUCLEOTIDE SEQUENCE [LARGE SCALE GENOMIC DNA]</scope>
    <source>
        <strain evidence="4 5">ChiP</strain>
    </source>
</reference>
<dbReference type="PIRSF" id="PIRSF005902">
    <property type="entry name" value="DNase_TatD"/>
    <property type="match status" value="1"/>
</dbReference>
<organism evidence="4 5">
    <name type="scientific">Candidatus Phytoplasma phoenicium</name>
    <dbReference type="NCBI Taxonomy" id="198422"/>
    <lineage>
        <taxon>Bacteria</taxon>
        <taxon>Bacillati</taxon>
        <taxon>Mycoplasmatota</taxon>
        <taxon>Mollicutes</taxon>
        <taxon>Acholeplasmatales</taxon>
        <taxon>Acholeplasmataceae</taxon>
        <taxon>Candidatus Phytoplasma</taxon>
        <taxon>16SrIX (Pigeon pea witches'-broom group)</taxon>
    </lineage>
</organism>
<dbReference type="EMBL" id="PUUG01000012">
    <property type="protein sequence ID" value="PQP79841.1"/>
    <property type="molecule type" value="Genomic_DNA"/>
</dbReference>
<feature type="binding site" evidence="3">
    <location>
        <position position="89"/>
    </location>
    <ligand>
        <name>a divalent metal cation</name>
        <dbReference type="ChEBI" id="CHEBI:60240"/>
        <label>1</label>
    </ligand>
</feature>
<dbReference type="GO" id="GO:0004536">
    <property type="term" value="F:DNA nuclease activity"/>
    <property type="evidence" value="ECO:0007669"/>
    <property type="project" value="InterPro"/>
</dbReference>